<dbReference type="SUPFAM" id="SSF56672">
    <property type="entry name" value="DNA/RNA polymerases"/>
    <property type="match status" value="1"/>
</dbReference>
<organism evidence="9 10">
    <name type="scientific">Pannonibacter tanglangensis</name>
    <dbReference type="NCBI Taxonomy" id="2750084"/>
    <lineage>
        <taxon>Bacteria</taxon>
        <taxon>Pseudomonadati</taxon>
        <taxon>Pseudomonadota</taxon>
        <taxon>Alphaproteobacteria</taxon>
        <taxon>Hyphomicrobiales</taxon>
        <taxon>Stappiaceae</taxon>
        <taxon>Pannonibacter</taxon>
    </lineage>
</organism>
<keyword evidence="10" id="KW-1185">Reference proteome</keyword>
<dbReference type="Pfam" id="PF00817">
    <property type="entry name" value="IMS"/>
    <property type="match status" value="1"/>
</dbReference>
<dbReference type="InterPro" id="IPR001126">
    <property type="entry name" value="UmuC"/>
</dbReference>
<dbReference type="InterPro" id="IPR017961">
    <property type="entry name" value="DNA_pol_Y-fam_little_finger"/>
</dbReference>
<feature type="domain" description="DNA polymerase Y-family little finger" evidence="8">
    <location>
        <begin position="208"/>
        <end position="312"/>
    </location>
</feature>
<comment type="subunit">
    <text evidence="2">Monomer.</text>
</comment>
<name>A0A7X5F4K6_9HYPH</name>
<protein>
    <recommendedName>
        <fullName evidence="3">DNA-directed DNA polymerase</fullName>
        <ecNumber evidence="3">2.7.7.7</ecNumber>
    </recommendedName>
</protein>
<gene>
    <name evidence="9" type="ORF">GWI72_15375</name>
</gene>
<comment type="cofactor">
    <cofactor evidence="1">
        <name>Mg(2+)</name>
        <dbReference type="ChEBI" id="CHEBI:18420"/>
    </cofactor>
</comment>
<evidence type="ECO:0000256" key="2">
    <source>
        <dbReference type="ARBA" id="ARBA00011245"/>
    </source>
</evidence>
<dbReference type="GO" id="GO:0003684">
    <property type="term" value="F:damaged DNA binding"/>
    <property type="evidence" value="ECO:0007669"/>
    <property type="project" value="InterPro"/>
</dbReference>
<dbReference type="GO" id="GO:0006281">
    <property type="term" value="P:DNA repair"/>
    <property type="evidence" value="ECO:0007669"/>
    <property type="project" value="InterPro"/>
</dbReference>
<evidence type="ECO:0000259" key="7">
    <source>
        <dbReference type="Pfam" id="PF00817"/>
    </source>
</evidence>
<evidence type="ECO:0000256" key="1">
    <source>
        <dbReference type="ARBA" id="ARBA00001946"/>
    </source>
</evidence>
<evidence type="ECO:0000313" key="10">
    <source>
        <dbReference type="Proteomes" id="UP000586722"/>
    </source>
</evidence>
<dbReference type="InterPro" id="IPR050356">
    <property type="entry name" value="SulA_CellDiv_inhibitor"/>
</dbReference>
<dbReference type="Proteomes" id="UP000586722">
    <property type="component" value="Unassembled WGS sequence"/>
</dbReference>
<comment type="catalytic activity">
    <reaction evidence="6">
        <text>DNA(n) + a 2'-deoxyribonucleoside 5'-triphosphate = DNA(n+1) + diphosphate</text>
        <dbReference type="Rhea" id="RHEA:22508"/>
        <dbReference type="Rhea" id="RHEA-COMP:17339"/>
        <dbReference type="Rhea" id="RHEA-COMP:17340"/>
        <dbReference type="ChEBI" id="CHEBI:33019"/>
        <dbReference type="ChEBI" id="CHEBI:61560"/>
        <dbReference type="ChEBI" id="CHEBI:173112"/>
        <dbReference type="EC" id="2.7.7.7"/>
    </reaction>
</comment>
<dbReference type="PANTHER" id="PTHR35369:SF2">
    <property type="entry name" value="BLR3025 PROTEIN"/>
    <property type="match status" value="1"/>
</dbReference>
<evidence type="ECO:0000259" key="8">
    <source>
        <dbReference type="Pfam" id="PF11799"/>
    </source>
</evidence>
<evidence type="ECO:0000256" key="3">
    <source>
        <dbReference type="ARBA" id="ARBA00012417"/>
    </source>
</evidence>
<reference evidence="10" key="1">
    <citation type="submission" date="2020-01" db="EMBL/GenBank/DDBJ databases">
        <authorList>
            <person name="Fang Y."/>
            <person name="Sun R."/>
            <person name="Nie L."/>
            <person name="He J."/>
            <person name="Hao L."/>
            <person name="Wang L."/>
            <person name="Su S."/>
            <person name="Lv E."/>
            <person name="Zhang Z."/>
            <person name="Xie R."/>
            <person name="Liu H."/>
        </authorList>
    </citation>
    <scope>NUCLEOTIDE SEQUENCE [LARGE SCALE GENOMIC DNA]</scope>
    <source>
        <strain evidence="10">XCT-53</strain>
    </source>
</reference>
<evidence type="ECO:0000313" key="9">
    <source>
        <dbReference type="EMBL" id="NBN79657.1"/>
    </source>
</evidence>
<dbReference type="CDD" id="cd03468">
    <property type="entry name" value="PolY_like"/>
    <property type="match status" value="1"/>
</dbReference>
<comment type="caution">
    <text evidence="9">The sequence shown here is derived from an EMBL/GenBank/DDBJ whole genome shotgun (WGS) entry which is preliminary data.</text>
</comment>
<dbReference type="EMBL" id="JAABLQ010000002">
    <property type="protein sequence ID" value="NBN79657.1"/>
    <property type="molecule type" value="Genomic_DNA"/>
</dbReference>
<dbReference type="EC" id="2.7.7.7" evidence="3"/>
<sequence>MVEKARGALRLAALDANAARLGLRTGMALTEARAVLPGLLTGEAAPEADADLLAAAASACEMFTPLLALRGNEGLLLDITGCAHLFGGEVGLGTRATRRLQRLGLTVRAAIAGTPQAAWALAREKPGTVTRPGPEEEALLRGLPLAVLEQDAETALALQRAGFRSLGDLDERPSHMLSARFGEALPAALRRVLGREDLRLTPLRLPPEIMAEKHFPEPVTGLEALLEALRTLAGDAMAALERRGAGGRAFEAAFFRSDGEVRRVSLETAQGLRDAARLVRLLELRIDALADPLDPGFGFDALRLAVLRSDPLTPQQAQLDGSSAAAAEAAEVAALVDRLMARFGREAVQRHVARDTHDPALAAAVVPYLSAAAGASWELVAPGGGEEQVPLRPLTLFRQPQPIEVMAEVPDSPPLRFRWRHVLHEVTRAEGPERIAPDWWRLPLLPGAQHLAPVPVTRDYYRVEDARGLRFWLFREGFYEDPAAPPRWFLHGLFA</sequence>
<accession>A0A7X5F4K6</accession>
<evidence type="ECO:0000256" key="5">
    <source>
        <dbReference type="ARBA" id="ARBA00025589"/>
    </source>
</evidence>
<evidence type="ECO:0000256" key="6">
    <source>
        <dbReference type="ARBA" id="ARBA00049244"/>
    </source>
</evidence>
<feature type="domain" description="UmuC" evidence="7">
    <location>
        <begin position="11"/>
        <end position="121"/>
    </location>
</feature>
<dbReference type="AlphaFoldDB" id="A0A7X5F4K6"/>
<comment type="function">
    <text evidence="5">Poorly processive, error-prone DNA polymerase involved in untargeted mutagenesis. Copies undamaged DNA at stalled replication forks, which arise in vivo from mismatched or misaligned primer ends. These misaligned primers can be extended by PolIV. Exhibits no 3'-5' exonuclease (proofreading) activity. May be involved in translesional synthesis, in conjunction with the beta clamp from PolIII.</text>
</comment>
<dbReference type="InterPro" id="IPR043502">
    <property type="entry name" value="DNA/RNA_pol_sf"/>
</dbReference>
<dbReference type="PANTHER" id="PTHR35369">
    <property type="entry name" value="BLR3025 PROTEIN-RELATED"/>
    <property type="match status" value="1"/>
</dbReference>
<proteinExistence type="predicted"/>
<evidence type="ECO:0000256" key="4">
    <source>
        <dbReference type="ARBA" id="ARBA00022763"/>
    </source>
</evidence>
<dbReference type="Pfam" id="PF11799">
    <property type="entry name" value="IMS_C"/>
    <property type="match status" value="1"/>
</dbReference>
<keyword evidence="4" id="KW-0227">DNA damage</keyword>